<dbReference type="Pfam" id="PF12680">
    <property type="entry name" value="SnoaL_2"/>
    <property type="match status" value="1"/>
</dbReference>
<dbReference type="InterPro" id="IPR032710">
    <property type="entry name" value="NTF2-like_dom_sf"/>
</dbReference>
<protein>
    <recommendedName>
        <fullName evidence="2">SnoaL-like domain-containing protein</fullName>
    </recommendedName>
</protein>
<comment type="caution">
    <text evidence="3">The sequence shown here is derived from an EMBL/GenBank/DDBJ whole genome shotgun (WGS) entry which is preliminary data.</text>
</comment>
<organism evidence="3 4">
    <name type="scientific">Litoreibacter roseus</name>
    <dbReference type="NCBI Taxonomy" id="2601869"/>
    <lineage>
        <taxon>Bacteria</taxon>
        <taxon>Pseudomonadati</taxon>
        <taxon>Pseudomonadota</taxon>
        <taxon>Alphaproteobacteria</taxon>
        <taxon>Rhodobacterales</taxon>
        <taxon>Roseobacteraceae</taxon>
        <taxon>Litoreibacter</taxon>
    </lineage>
</organism>
<dbReference type="AlphaFoldDB" id="A0A6N6JF02"/>
<dbReference type="EMBL" id="BLJE01000002">
    <property type="protein sequence ID" value="GFE64527.1"/>
    <property type="molecule type" value="Genomic_DNA"/>
</dbReference>
<name>A0A6N6JF02_9RHOB</name>
<dbReference type="OrthoDB" id="459617at2"/>
<evidence type="ECO:0000313" key="4">
    <source>
        <dbReference type="Proteomes" id="UP000436822"/>
    </source>
</evidence>
<dbReference type="InterPro" id="IPR037401">
    <property type="entry name" value="SnoaL-like"/>
</dbReference>
<evidence type="ECO:0000256" key="1">
    <source>
        <dbReference type="SAM" id="MobiDB-lite"/>
    </source>
</evidence>
<dbReference type="Gene3D" id="3.10.450.50">
    <property type="match status" value="1"/>
</dbReference>
<proteinExistence type="predicted"/>
<gene>
    <name evidence="3" type="ORF">KIN_16010</name>
</gene>
<dbReference type="SUPFAM" id="SSF54427">
    <property type="entry name" value="NTF2-like"/>
    <property type="match status" value="1"/>
</dbReference>
<dbReference type="RefSeq" id="WP_159805775.1">
    <property type="nucleotide sequence ID" value="NZ_BLJE01000002.1"/>
</dbReference>
<sequence length="190" mass="20587">MKTRLASTASGMARSWKAGTPKNSKRYLQKEHHMLRNLLLATSFAALTSTTAAQAEDIMQTQIQIEDSVEPATVHGWVSTYFEGTRSMDAGQWASAFAPDAVLDDPVGFPVKDTSEAILATGEGFVGAFESIGLYESFVHVVGLEAVAKWQGRGVTPDGTEVTFDGINHFTFNEDGQIVLLRGFFQPPGQ</sequence>
<reference evidence="3 4" key="1">
    <citation type="submission" date="2019-12" db="EMBL/GenBank/DDBJ databases">
        <title>Litoreibacter badius sp. nov., a novel bacteriochlorophyll a-containing bacterium in the genus Litoreibacter.</title>
        <authorList>
            <person name="Kanamuro M."/>
            <person name="Takabe Y."/>
            <person name="Mori K."/>
            <person name="Takaichi S."/>
            <person name="Hanada S."/>
        </authorList>
    </citation>
    <scope>NUCLEOTIDE SEQUENCE [LARGE SCALE GENOMIC DNA]</scope>
    <source>
        <strain evidence="3 4">K6</strain>
    </source>
</reference>
<evidence type="ECO:0000259" key="2">
    <source>
        <dbReference type="Pfam" id="PF12680"/>
    </source>
</evidence>
<dbReference type="Proteomes" id="UP000436822">
    <property type="component" value="Unassembled WGS sequence"/>
</dbReference>
<evidence type="ECO:0000313" key="3">
    <source>
        <dbReference type="EMBL" id="GFE64527.1"/>
    </source>
</evidence>
<feature type="compositionally biased region" description="Polar residues" evidence="1">
    <location>
        <begin position="1"/>
        <end position="10"/>
    </location>
</feature>
<accession>A0A6N6JF02</accession>
<keyword evidence="4" id="KW-1185">Reference proteome</keyword>
<feature type="region of interest" description="Disordered" evidence="1">
    <location>
        <begin position="1"/>
        <end position="23"/>
    </location>
</feature>
<feature type="domain" description="SnoaL-like" evidence="2">
    <location>
        <begin position="79"/>
        <end position="179"/>
    </location>
</feature>